<proteinExistence type="predicted"/>
<keyword evidence="4" id="KW-1185">Reference proteome</keyword>
<dbReference type="Gene3D" id="2.60.40.150">
    <property type="entry name" value="C2 domain"/>
    <property type="match status" value="1"/>
</dbReference>
<dbReference type="InterPro" id="IPR000008">
    <property type="entry name" value="C2_dom"/>
</dbReference>
<dbReference type="GO" id="GO:0051607">
    <property type="term" value="P:defense response to virus"/>
    <property type="evidence" value="ECO:0007669"/>
    <property type="project" value="TreeGrafter"/>
</dbReference>
<evidence type="ECO:0000256" key="1">
    <source>
        <dbReference type="ARBA" id="ARBA00022729"/>
    </source>
</evidence>
<dbReference type="Proteomes" id="UP000050525">
    <property type="component" value="Unassembled WGS sequence"/>
</dbReference>
<dbReference type="PROSITE" id="PS50004">
    <property type="entry name" value="C2"/>
    <property type="match status" value="1"/>
</dbReference>
<gene>
    <name evidence="3" type="ORF">Y1Q_0013789</name>
</gene>
<evidence type="ECO:0000313" key="4">
    <source>
        <dbReference type="Proteomes" id="UP000050525"/>
    </source>
</evidence>
<dbReference type="InterPro" id="IPR052784">
    <property type="entry name" value="Perforin-1_pore-forming"/>
</dbReference>
<keyword evidence="1" id="KW-0732">Signal</keyword>
<comment type="caution">
    <text evidence="3">The sequence shown here is derived from an EMBL/GenBank/DDBJ whole genome shotgun (WGS) entry which is preliminary data.</text>
</comment>
<accession>A0A151MZF1</accession>
<dbReference type="GO" id="GO:0022829">
    <property type="term" value="F:wide pore channel activity"/>
    <property type="evidence" value="ECO:0007669"/>
    <property type="project" value="TreeGrafter"/>
</dbReference>
<sequence>MWEFPLSKTSRAKPLLRRSQNNHGGAECHKISQDWGQGKLEVTVKHGKGLWGDYRSQTDAYIKVFYQERLNQSRTVNNNNHPIWNICLDLGAVKVTRASQLKVQVWDKDSGWDNELLGTCDEPLVAGASQQKTCYLNHSKLEYQYKLLCGPSPGGPQCQDYVPQPRHGRQIDWDWVSLGREA</sequence>
<dbReference type="SMART" id="SM00239">
    <property type="entry name" value="C2"/>
    <property type="match status" value="1"/>
</dbReference>
<evidence type="ECO:0000313" key="3">
    <source>
        <dbReference type="EMBL" id="KYO29890.1"/>
    </source>
</evidence>
<dbReference type="GO" id="GO:0016020">
    <property type="term" value="C:membrane"/>
    <property type="evidence" value="ECO:0007669"/>
    <property type="project" value="TreeGrafter"/>
</dbReference>
<dbReference type="PANTHER" id="PTHR46096">
    <property type="entry name" value="PERFORIN-1"/>
    <property type="match status" value="1"/>
</dbReference>
<dbReference type="AlphaFoldDB" id="A0A151MZF1"/>
<reference evidence="3 4" key="1">
    <citation type="journal article" date="2012" name="Genome Biol.">
        <title>Sequencing three crocodilian genomes to illuminate the evolution of archosaurs and amniotes.</title>
        <authorList>
            <person name="St John J.A."/>
            <person name="Braun E.L."/>
            <person name="Isberg S.R."/>
            <person name="Miles L.G."/>
            <person name="Chong A.Y."/>
            <person name="Gongora J."/>
            <person name="Dalzell P."/>
            <person name="Moran C."/>
            <person name="Bed'hom B."/>
            <person name="Abzhanov A."/>
            <person name="Burgess S.C."/>
            <person name="Cooksey A.M."/>
            <person name="Castoe T.A."/>
            <person name="Crawford N.G."/>
            <person name="Densmore L.D."/>
            <person name="Drew J.C."/>
            <person name="Edwards S.V."/>
            <person name="Faircloth B.C."/>
            <person name="Fujita M.K."/>
            <person name="Greenwold M.J."/>
            <person name="Hoffmann F.G."/>
            <person name="Howard J.M."/>
            <person name="Iguchi T."/>
            <person name="Janes D.E."/>
            <person name="Khan S.Y."/>
            <person name="Kohno S."/>
            <person name="de Koning A.J."/>
            <person name="Lance S.L."/>
            <person name="McCarthy F.M."/>
            <person name="McCormack J.E."/>
            <person name="Merchant M.E."/>
            <person name="Peterson D.G."/>
            <person name="Pollock D.D."/>
            <person name="Pourmand N."/>
            <person name="Raney B.J."/>
            <person name="Roessler K.A."/>
            <person name="Sanford J.R."/>
            <person name="Sawyer R.H."/>
            <person name="Schmidt C.J."/>
            <person name="Triplett E.W."/>
            <person name="Tuberville T.D."/>
            <person name="Venegas-Anaya M."/>
            <person name="Howard J.T."/>
            <person name="Jarvis E.D."/>
            <person name="Guillette L.J.Jr."/>
            <person name="Glenn T.C."/>
            <person name="Green R.E."/>
            <person name="Ray D.A."/>
        </authorList>
    </citation>
    <scope>NUCLEOTIDE SEQUENCE [LARGE SCALE GENOMIC DNA]</scope>
    <source>
        <strain evidence="3">KSC_2009_1</strain>
    </source>
</reference>
<dbReference type="SUPFAM" id="SSF49562">
    <property type="entry name" value="C2 domain (Calcium/lipid-binding domain, CaLB)"/>
    <property type="match status" value="1"/>
</dbReference>
<dbReference type="GO" id="GO:0001771">
    <property type="term" value="P:immunological synapse formation"/>
    <property type="evidence" value="ECO:0007669"/>
    <property type="project" value="TreeGrafter"/>
</dbReference>
<protein>
    <recommendedName>
        <fullName evidence="2">C2 domain-containing protein</fullName>
    </recommendedName>
</protein>
<evidence type="ECO:0000259" key="2">
    <source>
        <dbReference type="PROSITE" id="PS50004"/>
    </source>
</evidence>
<name>A0A151MZF1_ALLMI</name>
<dbReference type="Pfam" id="PF00168">
    <property type="entry name" value="C2"/>
    <property type="match status" value="1"/>
</dbReference>
<dbReference type="GO" id="GO:0001913">
    <property type="term" value="P:T cell mediated cytotoxicity"/>
    <property type="evidence" value="ECO:0007669"/>
    <property type="project" value="TreeGrafter"/>
</dbReference>
<dbReference type="PANTHER" id="PTHR46096:SF3">
    <property type="entry name" value="PERFORIN-1"/>
    <property type="match status" value="1"/>
</dbReference>
<dbReference type="InterPro" id="IPR035892">
    <property type="entry name" value="C2_domain_sf"/>
</dbReference>
<dbReference type="EMBL" id="AKHW03004458">
    <property type="protein sequence ID" value="KYO29890.1"/>
    <property type="molecule type" value="Genomic_DNA"/>
</dbReference>
<organism evidence="3 4">
    <name type="scientific">Alligator mississippiensis</name>
    <name type="common">American alligator</name>
    <dbReference type="NCBI Taxonomy" id="8496"/>
    <lineage>
        <taxon>Eukaryota</taxon>
        <taxon>Metazoa</taxon>
        <taxon>Chordata</taxon>
        <taxon>Craniata</taxon>
        <taxon>Vertebrata</taxon>
        <taxon>Euteleostomi</taxon>
        <taxon>Archelosauria</taxon>
        <taxon>Archosauria</taxon>
        <taxon>Crocodylia</taxon>
        <taxon>Alligatoridae</taxon>
        <taxon>Alligatorinae</taxon>
        <taxon>Alligator</taxon>
    </lineage>
</organism>
<feature type="domain" description="C2" evidence="2">
    <location>
        <begin position="25"/>
        <end position="138"/>
    </location>
</feature>